<evidence type="ECO:0000259" key="5">
    <source>
        <dbReference type="SMART" id="SM00822"/>
    </source>
</evidence>
<dbReference type="EMBL" id="KZ824280">
    <property type="protein sequence ID" value="RAL13149.1"/>
    <property type="molecule type" value="Genomic_DNA"/>
</dbReference>
<dbReference type="InterPro" id="IPR057326">
    <property type="entry name" value="KR_dom"/>
</dbReference>
<evidence type="ECO:0000256" key="3">
    <source>
        <dbReference type="ARBA" id="ARBA00023002"/>
    </source>
</evidence>
<reference evidence="6 7" key="1">
    <citation type="submission" date="2018-02" db="EMBL/GenBank/DDBJ databases">
        <title>The genomes of Aspergillus section Nigri reveals drivers in fungal speciation.</title>
        <authorList>
            <consortium name="DOE Joint Genome Institute"/>
            <person name="Vesth T.C."/>
            <person name="Nybo J."/>
            <person name="Theobald S."/>
            <person name="Brandl J."/>
            <person name="Frisvad J.C."/>
            <person name="Nielsen K.F."/>
            <person name="Lyhne E.K."/>
            <person name="Kogle M.E."/>
            <person name="Kuo A."/>
            <person name="Riley R."/>
            <person name="Clum A."/>
            <person name="Nolan M."/>
            <person name="Lipzen A."/>
            <person name="Salamov A."/>
            <person name="Henrissat B."/>
            <person name="Wiebenga A."/>
            <person name="De vries R.P."/>
            <person name="Grigoriev I.V."/>
            <person name="Mortensen U.H."/>
            <person name="Andersen M.R."/>
            <person name="Baker S.E."/>
        </authorList>
    </citation>
    <scope>NUCLEOTIDE SEQUENCE [LARGE SCALE GENOMIC DNA]</scope>
    <source>
        <strain evidence="6 7">CBS 101889</strain>
    </source>
</reference>
<dbReference type="PRINTS" id="PR00080">
    <property type="entry name" value="SDRFAMILY"/>
</dbReference>
<dbReference type="AlphaFoldDB" id="A0A395I0E2"/>
<dbReference type="CDD" id="cd05233">
    <property type="entry name" value="SDR_c"/>
    <property type="match status" value="1"/>
</dbReference>
<dbReference type="PANTHER" id="PTHR43618:SF18">
    <property type="entry name" value="SHORT CHAIN DEHYDROGENASE_REDUCTASE FAMILY (AFU_ORTHOLOGUE AFUA_5G12480)"/>
    <property type="match status" value="1"/>
</dbReference>
<dbReference type="InterPro" id="IPR036291">
    <property type="entry name" value="NAD(P)-bd_dom_sf"/>
</dbReference>
<keyword evidence="3" id="KW-0560">Oxidoreductase</keyword>
<dbReference type="SMART" id="SM00822">
    <property type="entry name" value="PKS_KR"/>
    <property type="match status" value="1"/>
</dbReference>
<dbReference type="GO" id="GO:0044550">
    <property type="term" value="P:secondary metabolite biosynthetic process"/>
    <property type="evidence" value="ECO:0007669"/>
    <property type="project" value="UniProtKB-ARBA"/>
</dbReference>
<protein>
    <submittedName>
        <fullName evidence="6">NAD(P)-binding protein</fullName>
    </submittedName>
</protein>
<dbReference type="Pfam" id="PF00106">
    <property type="entry name" value="adh_short"/>
    <property type="match status" value="1"/>
</dbReference>
<accession>A0A395I0E2</accession>
<evidence type="ECO:0000256" key="4">
    <source>
        <dbReference type="RuleBase" id="RU000363"/>
    </source>
</evidence>
<dbReference type="OrthoDB" id="2962696at2759"/>
<dbReference type="GO" id="GO:0016491">
    <property type="term" value="F:oxidoreductase activity"/>
    <property type="evidence" value="ECO:0007669"/>
    <property type="project" value="UniProtKB-KW"/>
</dbReference>
<evidence type="ECO:0000313" key="7">
    <source>
        <dbReference type="Proteomes" id="UP000248961"/>
    </source>
</evidence>
<keyword evidence="2" id="KW-0521">NADP</keyword>
<evidence type="ECO:0000313" key="6">
    <source>
        <dbReference type="EMBL" id="RAL13149.1"/>
    </source>
</evidence>
<dbReference type="VEuPathDB" id="FungiDB:BO97DRAFT_367334"/>
<dbReference type="GeneID" id="37196940"/>
<comment type="similarity">
    <text evidence="1 4">Belongs to the short-chain dehydrogenases/reductases (SDR) family.</text>
</comment>
<proteinExistence type="inferred from homology"/>
<evidence type="ECO:0000256" key="2">
    <source>
        <dbReference type="ARBA" id="ARBA00022857"/>
    </source>
</evidence>
<feature type="non-terminal residue" evidence="6">
    <location>
        <position position="309"/>
    </location>
</feature>
<dbReference type="Pfam" id="PF13561">
    <property type="entry name" value="adh_short_C2"/>
    <property type="match status" value="1"/>
</dbReference>
<dbReference type="PROSITE" id="PS00061">
    <property type="entry name" value="ADH_SHORT"/>
    <property type="match status" value="1"/>
</dbReference>
<dbReference type="SUPFAM" id="SSF51735">
    <property type="entry name" value="NAD(P)-binding Rossmann-fold domains"/>
    <property type="match status" value="1"/>
</dbReference>
<name>A0A395I0E2_ASPHC</name>
<dbReference type="Gene3D" id="3.40.50.720">
    <property type="entry name" value="NAD(P)-binding Rossmann-like Domain"/>
    <property type="match status" value="1"/>
</dbReference>
<dbReference type="InterPro" id="IPR052178">
    <property type="entry name" value="Sec_Metab_Biosynth_SDR"/>
</dbReference>
<dbReference type="InterPro" id="IPR002347">
    <property type="entry name" value="SDR_fam"/>
</dbReference>
<dbReference type="RefSeq" id="XP_025552303.1">
    <property type="nucleotide sequence ID" value="XM_025692651.1"/>
</dbReference>
<sequence length="309" mass="31789">MDTQATIDPTDLFSAKGLVVVISGGGSGIGLSFAASLIKTGAARVYLLGRRASVLQDAAASLGATATALECDVTDASSISRAAAQITQETGYVDVLINNAGILGPDHKPANTASTIDELQSTLQANWGEWDATFAVNASAVVGVSAAFLKLLDAGNKRRGWPAGRPLAEDEPRVRDAVAGRAHGIADDDQRSSQIITVASIAGLNRYITAGLAYSGSKAAAIHLSKSLAHLLAPWGIRCNVVNPGIFPSDMTAGSQDTYGYKQVPAGRKGSFQDVAGTILYLVGKGGAYINGNIQVADGGRLSVMPATY</sequence>
<dbReference type="InterPro" id="IPR020904">
    <property type="entry name" value="Sc_DH/Rdtase_CS"/>
</dbReference>
<evidence type="ECO:0000256" key="1">
    <source>
        <dbReference type="ARBA" id="ARBA00006484"/>
    </source>
</evidence>
<dbReference type="PRINTS" id="PR00081">
    <property type="entry name" value="GDHRDH"/>
</dbReference>
<dbReference type="STRING" id="1450537.A0A395I0E2"/>
<feature type="domain" description="Ketoreductase" evidence="5">
    <location>
        <begin position="18"/>
        <end position="177"/>
    </location>
</feature>
<dbReference type="PANTHER" id="PTHR43618">
    <property type="entry name" value="7-ALPHA-HYDROXYSTEROID DEHYDROGENASE"/>
    <property type="match status" value="1"/>
</dbReference>
<dbReference type="Proteomes" id="UP000248961">
    <property type="component" value="Unassembled WGS sequence"/>
</dbReference>
<organism evidence="6 7">
    <name type="scientific">Aspergillus homomorphus (strain CBS 101889)</name>
    <dbReference type="NCBI Taxonomy" id="1450537"/>
    <lineage>
        <taxon>Eukaryota</taxon>
        <taxon>Fungi</taxon>
        <taxon>Dikarya</taxon>
        <taxon>Ascomycota</taxon>
        <taxon>Pezizomycotina</taxon>
        <taxon>Eurotiomycetes</taxon>
        <taxon>Eurotiomycetidae</taxon>
        <taxon>Eurotiales</taxon>
        <taxon>Aspergillaceae</taxon>
        <taxon>Aspergillus</taxon>
        <taxon>Aspergillus subgen. Circumdati</taxon>
    </lineage>
</organism>
<keyword evidence="7" id="KW-1185">Reference proteome</keyword>
<gene>
    <name evidence="6" type="ORF">BO97DRAFT_367334</name>
</gene>